<dbReference type="PANTHER" id="PTHR36930">
    <property type="entry name" value="METAL-SULFUR CLUSTER BIOSYNTHESIS PROTEINS YUAD-RELATED"/>
    <property type="match status" value="1"/>
</dbReference>
<feature type="domain" description="MOSC" evidence="1">
    <location>
        <begin position="29"/>
        <end position="178"/>
    </location>
</feature>
<evidence type="ECO:0000313" key="2">
    <source>
        <dbReference type="EMBL" id="SDF92013.1"/>
    </source>
</evidence>
<dbReference type="GO" id="GO:0030170">
    <property type="term" value="F:pyridoxal phosphate binding"/>
    <property type="evidence" value="ECO:0007669"/>
    <property type="project" value="InterPro"/>
</dbReference>
<dbReference type="Proteomes" id="UP000198863">
    <property type="component" value="Unassembled WGS sequence"/>
</dbReference>
<dbReference type="PROSITE" id="PS51340">
    <property type="entry name" value="MOSC"/>
    <property type="match status" value="1"/>
</dbReference>
<dbReference type="SUPFAM" id="SSF50800">
    <property type="entry name" value="PK beta-barrel domain-like"/>
    <property type="match status" value="1"/>
</dbReference>
<accession>A0A1G7Q0M9</accession>
<dbReference type="InterPro" id="IPR005302">
    <property type="entry name" value="MoCF_Sase_C"/>
</dbReference>
<dbReference type="Pfam" id="PF03473">
    <property type="entry name" value="MOSC"/>
    <property type="match status" value="1"/>
</dbReference>
<dbReference type="OrthoDB" id="9786134at2"/>
<evidence type="ECO:0000313" key="3">
    <source>
        <dbReference type="Proteomes" id="UP000198863"/>
    </source>
</evidence>
<dbReference type="Gene3D" id="2.40.33.20">
    <property type="entry name" value="PK beta-barrel domain-like"/>
    <property type="match status" value="1"/>
</dbReference>
<organism evidence="2 3">
    <name type="scientific">Klenkia brasiliensis</name>
    <dbReference type="NCBI Taxonomy" id="333142"/>
    <lineage>
        <taxon>Bacteria</taxon>
        <taxon>Bacillati</taxon>
        <taxon>Actinomycetota</taxon>
        <taxon>Actinomycetes</taxon>
        <taxon>Geodermatophilales</taxon>
        <taxon>Geodermatophilaceae</taxon>
        <taxon>Klenkia</taxon>
    </lineage>
</organism>
<protein>
    <submittedName>
        <fullName evidence="2">MOSC domain-containing protein YiiM</fullName>
    </submittedName>
</protein>
<dbReference type="GO" id="GO:0030151">
    <property type="term" value="F:molybdenum ion binding"/>
    <property type="evidence" value="ECO:0007669"/>
    <property type="project" value="InterPro"/>
</dbReference>
<gene>
    <name evidence="2" type="ORF">SAMN05660324_1297</name>
</gene>
<sequence>MAGCHTAAVPSSGRVVAVALDHSHRFSKRTVDDITLLEGLGVRGDAHAGVTVQHRSRVAADPTQPNLRQVHLIHAELHDELRTTGYDLEPGHLGENVTTRGIDLLALPRRTTLVFPSGAAIEVTGLRNPCRQIDDFRPGLLGAVVSRDDQGVLQRRAGIMGVVAAGGVVRCGDPITVELPPGPHQALDRV</sequence>
<name>A0A1G7Q0M9_9ACTN</name>
<dbReference type="InterPro" id="IPR011037">
    <property type="entry name" value="Pyrv_Knase-like_insert_dom_sf"/>
</dbReference>
<proteinExistence type="predicted"/>
<dbReference type="PANTHER" id="PTHR36930:SF1">
    <property type="entry name" value="MOSC DOMAIN-CONTAINING PROTEIN"/>
    <property type="match status" value="1"/>
</dbReference>
<keyword evidence="3" id="KW-1185">Reference proteome</keyword>
<dbReference type="AlphaFoldDB" id="A0A1G7Q0M9"/>
<reference evidence="3" key="1">
    <citation type="submission" date="2016-10" db="EMBL/GenBank/DDBJ databases">
        <authorList>
            <person name="Varghese N."/>
            <person name="Submissions S."/>
        </authorList>
    </citation>
    <scope>NUCLEOTIDE SEQUENCE [LARGE SCALE GENOMIC DNA]</scope>
    <source>
        <strain evidence="3">DSM 44526</strain>
    </source>
</reference>
<dbReference type="GO" id="GO:0003824">
    <property type="term" value="F:catalytic activity"/>
    <property type="evidence" value="ECO:0007669"/>
    <property type="project" value="InterPro"/>
</dbReference>
<dbReference type="InterPro" id="IPR052716">
    <property type="entry name" value="MOSC_domain"/>
</dbReference>
<dbReference type="EMBL" id="FNCF01000002">
    <property type="protein sequence ID" value="SDF92013.1"/>
    <property type="molecule type" value="Genomic_DNA"/>
</dbReference>
<evidence type="ECO:0000259" key="1">
    <source>
        <dbReference type="PROSITE" id="PS51340"/>
    </source>
</evidence>